<dbReference type="InterPro" id="IPR000980">
    <property type="entry name" value="SH2"/>
</dbReference>
<feature type="binding site" evidence="15">
    <location>
        <position position="233"/>
    </location>
    <ligand>
        <name>ATP</name>
        <dbReference type="ChEBI" id="CHEBI:30616"/>
    </ligand>
</feature>
<dbReference type="GO" id="GO:0004715">
    <property type="term" value="F:non-membrane spanning protein tyrosine kinase activity"/>
    <property type="evidence" value="ECO:0007669"/>
    <property type="project" value="UniProtKB-EC"/>
</dbReference>
<dbReference type="AlphaFoldDB" id="A0A673G3G3"/>
<evidence type="ECO:0000256" key="16">
    <source>
        <dbReference type="SAM" id="MobiDB-lite"/>
    </source>
</evidence>
<dbReference type="InterPro" id="IPR000719">
    <property type="entry name" value="Prot_kinase_dom"/>
</dbReference>
<evidence type="ECO:0000313" key="20">
    <source>
        <dbReference type="Ensembl" id="ENSSRHP00000009824.1"/>
    </source>
</evidence>
<dbReference type="PRINTS" id="PR00109">
    <property type="entry name" value="TYRKINASE"/>
</dbReference>
<evidence type="ECO:0000256" key="5">
    <source>
        <dbReference type="ARBA" id="ARBA00022707"/>
    </source>
</evidence>
<dbReference type="InterPro" id="IPR036028">
    <property type="entry name" value="SH3-like_dom_sf"/>
</dbReference>
<keyword evidence="3" id="KW-0597">Phosphoprotein</keyword>
<dbReference type="Gene3D" id="3.30.505.10">
    <property type="entry name" value="SH2 domain"/>
    <property type="match status" value="1"/>
</dbReference>
<feature type="domain" description="SH2" evidence="17">
    <location>
        <begin position="58"/>
        <end position="180"/>
    </location>
</feature>
<dbReference type="InterPro" id="IPR017441">
    <property type="entry name" value="Protein_kinase_ATP_BS"/>
</dbReference>
<organism evidence="20 21">
    <name type="scientific">Sinocyclocheilus rhinocerous</name>
    <dbReference type="NCBI Taxonomy" id="307959"/>
    <lineage>
        <taxon>Eukaryota</taxon>
        <taxon>Metazoa</taxon>
        <taxon>Chordata</taxon>
        <taxon>Craniata</taxon>
        <taxon>Vertebrata</taxon>
        <taxon>Euteleostomi</taxon>
        <taxon>Actinopterygii</taxon>
        <taxon>Neopterygii</taxon>
        <taxon>Teleostei</taxon>
        <taxon>Ostariophysi</taxon>
        <taxon>Cypriniformes</taxon>
        <taxon>Cyprinidae</taxon>
        <taxon>Cyprininae</taxon>
        <taxon>Sinocyclocheilus</taxon>
    </lineage>
</organism>
<evidence type="ECO:0000256" key="10">
    <source>
        <dbReference type="ARBA" id="ARBA00023137"/>
    </source>
</evidence>
<keyword evidence="2 14" id="KW-0728">SH3 domain</keyword>
<reference evidence="20" key="2">
    <citation type="submission" date="2025-09" db="UniProtKB">
        <authorList>
            <consortium name="Ensembl"/>
        </authorList>
    </citation>
    <scope>IDENTIFICATION</scope>
</reference>
<feature type="domain" description="SH3" evidence="18">
    <location>
        <begin position="49"/>
        <end position="127"/>
    </location>
</feature>
<keyword evidence="11" id="KW-0449">Lipoprotein</keyword>
<evidence type="ECO:0000256" key="13">
    <source>
        <dbReference type="PROSITE-ProRule" id="PRU00191"/>
    </source>
</evidence>
<dbReference type="Gene3D" id="1.10.510.10">
    <property type="entry name" value="Transferase(Phosphotransferase) domain 1"/>
    <property type="match status" value="1"/>
</dbReference>
<dbReference type="InterPro" id="IPR001452">
    <property type="entry name" value="SH3_domain"/>
</dbReference>
<accession>A0A673G3G3</accession>
<proteinExistence type="predicted"/>
<dbReference type="PROSITE" id="PS00107">
    <property type="entry name" value="PROTEIN_KINASE_ATP"/>
    <property type="match status" value="1"/>
</dbReference>
<dbReference type="Gene3D" id="2.30.30.40">
    <property type="entry name" value="SH3 Domains"/>
    <property type="match status" value="1"/>
</dbReference>
<keyword evidence="5" id="KW-0519">Myristate</keyword>
<evidence type="ECO:0000256" key="9">
    <source>
        <dbReference type="ARBA" id="ARBA00022999"/>
    </source>
</evidence>
<evidence type="ECO:0000256" key="8">
    <source>
        <dbReference type="ARBA" id="ARBA00022840"/>
    </source>
</evidence>
<evidence type="ECO:0000256" key="1">
    <source>
        <dbReference type="ARBA" id="ARBA00011903"/>
    </source>
</evidence>
<dbReference type="PROSITE" id="PS50001">
    <property type="entry name" value="SH2"/>
    <property type="match status" value="1"/>
</dbReference>
<dbReference type="SMART" id="SM00219">
    <property type="entry name" value="TyrKc"/>
    <property type="match status" value="1"/>
</dbReference>
<evidence type="ECO:0000256" key="12">
    <source>
        <dbReference type="ARBA" id="ARBA00051245"/>
    </source>
</evidence>
<dbReference type="InterPro" id="IPR020635">
    <property type="entry name" value="Tyr_kinase_cat_dom"/>
</dbReference>
<dbReference type="SMART" id="SM00326">
    <property type="entry name" value="SH3"/>
    <property type="match status" value="1"/>
</dbReference>
<dbReference type="Pfam" id="PF07714">
    <property type="entry name" value="PK_Tyr_Ser-Thr"/>
    <property type="match status" value="1"/>
</dbReference>
<evidence type="ECO:0000256" key="11">
    <source>
        <dbReference type="ARBA" id="ARBA00023288"/>
    </source>
</evidence>
<evidence type="ECO:0000256" key="14">
    <source>
        <dbReference type="PROSITE-ProRule" id="PRU00192"/>
    </source>
</evidence>
<evidence type="ECO:0000256" key="7">
    <source>
        <dbReference type="ARBA" id="ARBA00022777"/>
    </source>
</evidence>
<dbReference type="Pfam" id="PF00018">
    <property type="entry name" value="SH3_1"/>
    <property type="match status" value="1"/>
</dbReference>
<evidence type="ECO:0000256" key="6">
    <source>
        <dbReference type="ARBA" id="ARBA00022741"/>
    </source>
</evidence>
<dbReference type="InterPro" id="IPR050198">
    <property type="entry name" value="Non-receptor_tyrosine_kinases"/>
</dbReference>
<keyword evidence="21" id="KW-1185">Reference proteome</keyword>
<evidence type="ECO:0000256" key="15">
    <source>
        <dbReference type="PROSITE-ProRule" id="PRU10141"/>
    </source>
</evidence>
<sequence>MSKDGRRSCPGLGALCERLFGSSKTEVEKPANTSKLQTQNAPHPPSSEPAGEIYTALWPFQARADEELSFQEGEQFRICERQGDWWTAVKLDRNGRVTAKDYFFVFQTIYSCSYYLYPFSLCVIPSVLISDREVKHIKVHQNQNVSFYLDQSQMFQSLENLVEHYKRNIMSCGICLTRPCARPEPKPQDLSHQTVDDWELPKEEFTLEEELGKGYFADVYRGKWKGMVNVAIKILKNNESLDHREFLMETQILKKLRHRHLITLFAVCTSSTPFYIITELMEKGNLLSFLRGEEGQNLEPQELIEMASQVADGMAYLEEQNSIHRDLAARNVLVGPNYICKVADFGLARIVKDPFYSSEDKTIPYKWCAPEAISHGRFSNKSDVWSFGVLLYEMFTYGGVPYPAFSNQEVYNMITSAYRMPSPPKCPSHIYDIMLMCWKDSAHERPDFNELRRLLENSIFSWHSAVGSQVDANRPSK</sequence>
<protein>
    <recommendedName>
        <fullName evidence="1">non-specific protein-tyrosine kinase</fullName>
        <ecNumber evidence="1">2.7.10.2</ecNumber>
    </recommendedName>
</protein>
<dbReference type="PANTHER" id="PTHR24418">
    <property type="entry name" value="TYROSINE-PROTEIN KINASE"/>
    <property type="match status" value="1"/>
</dbReference>
<feature type="compositionally biased region" description="Polar residues" evidence="16">
    <location>
        <begin position="31"/>
        <end position="41"/>
    </location>
</feature>
<dbReference type="Proteomes" id="UP000472270">
    <property type="component" value="Unassembled WGS sequence"/>
</dbReference>
<feature type="domain" description="Protein kinase" evidence="19">
    <location>
        <begin position="205"/>
        <end position="460"/>
    </location>
</feature>
<dbReference type="FunFam" id="1.10.510.10:FF:000399">
    <property type="entry name" value="Tyrosine-protein kinase"/>
    <property type="match status" value="1"/>
</dbReference>
<dbReference type="SUPFAM" id="SSF56112">
    <property type="entry name" value="Protein kinase-like (PK-like)"/>
    <property type="match status" value="1"/>
</dbReference>
<keyword evidence="9 13" id="KW-0727">SH2 domain</keyword>
<dbReference type="Pfam" id="PF00017">
    <property type="entry name" value="SH2"/>
    <property type="match status" value="1"/>
</dbReference>
<evidence type="ECO:0000259" key="17">
    <source>
        <dbReference type="PROSITE" id="PS50001"/>
    </source>
</evidence>
<keyword evidence="4" id="KW-0808">Transferase</keyword>
<evidence type="ECO:0000259" key="19">
    <source>
        <dbReference type="PROSITE" id="PS50011"/>
    </source>
</evidence>
<keyword evidence="10" id="KW-0829">Tyrosine-protein kinase</keyword>
<evidence type="ECO:0000259" key="18">
    <source>
        <dbReference type="PROSITE" id="PS50002"/>
    </source>
</evidence>
<dbReference type="SUPFAM" id="SSF55550">
    <property type="entry name" value="SH2 domain"/>
    <property type="match status" value="1"/>
</dbReference>
<evidence type="ECO:0000313" key="21">
    <source>
        <dbReference type="Proteomes" id="UP000472270"/>
    </source>
</evidence>
<keyword evidence="7" id="KW-0418">Kinase</keyword>
<dbReference type="PROSITE" id="PS50011">
    <property type="entry name" value="PROTEIN_KINASE_DOM"/>
    <property type="match status" value="1"/>
</dbReference>
<gene>
    <name evidence="20" type="primary">ptk6a</name>
</gene>
<dbReference type="Ensembl" id="ENSSRHT00000010126.1">
    <property type="protein sequence ID" value="ENSSRHP00000009824.1"/>
    <property type="gene ID" value="ENSSRHG00000005610.1"/>
</dbReference>
<dbReference type="InterPro" id="IPR001245">
    <property type="entry name" value="Ser-Thr/Tyr_kinase_cat_dom"/>
</dbReference>
<dbReference type="FunFam" id="3.30.200.20:FF:000053">
    <property type="entry name" value="Tyrosine-protein kinase"/>
    <property type="match status" value="1"/>
</dbReference>
<dbReference type="Gene3D" id="3.30.200.20">
    <property type="entry name" value="Phosphorylase Kinase, domain 1"/>
    <property type="match status" value="1"/>
</dbReference>
<dbReference type="SUPFAM" id="SSF50044">
    <property type="entry name" value="SH3-domain"/>
    <property type="match status" value="1"/>
</dbReference>
<dbReference type="EC" id="2.7.10.2" evidence="1"/>
<comment type="catalytic activity">
    <reaction evidence="12">
        <text>L-tyrosyl-[protein] + ATP = O-phospho-L-tyrosyl-[protein] + ADP + H(+)</text>
        <dbReference type="Rhea" id="RHEA:10596"/>
        <dbReference type="Rhea" id="RHEA-COMP:10136"/>
        <dbReference type="Rhea" id="RHEA-COMP:20101"/>
        <dbReference type="ChEBI" id="CHEBI:15378"/>
        <dbReference type="ChEBI" id="CHEBI:30616"/>
        <dbReference type="ChEBI" id="CHEBI:46858"/>
        <dbReference type="ChEBI" id="CHEBI:61978"/>
        <dbReference type="ChEBI" id="CHEBI:456216"/>
        <dbReference type="EC" id="2.7.10.2"/>
    </reaction>
</comment>
<dbReference type="InterPro" id="IPR036860">
    <property type="entry name" value="SH2_dom_sf"/>
</dbReference>
<evidence type="ECO:0000256" key="3">
    <source>
        <dbReference type="ARBA" id="ARBA00022553"/>
    </source>
</evidence>
<name>A0A673G3G3_9TELE</name>
<feature type="region of interest" description="Disordered" evidence="16">
    <location>
        <begin position="26"/>
        <end position="48"/>
    </location>
</feature>
<evidence type="ECO:0000256" key="4">
    <source>
        <dbReference type="ARBA" id="ARBA00022679"/>
    </source>
</evidence>
<evidence type="ECO:0000256" key="2">
    <source>
        <dbReference type="ARBA" id="ARBA00022443"/>
    </source>
</evidence>
<keyword evidence="8 15" id="KW-0067">ATP-binding</keyword>
<dbReference type="PROSITE" id="PS50002">
    <property type="entry name" value="SH3"/>
    <property type="match status" value="1"/>
</dbReference>
<dbReference type="InterPro" id="IPR011009">
    <property type="entry name" value="Kinase-like_dom_sf"/>
</dbReference>
<keyword evidence="6 15" id="KW-0547">Nucleotide-binding</keyword>
<reference evidence="20" key="1">
    <citation type="submission" date="2025-08" db="UniProtKB">
        <authorList>
            <consortium name="Ensembl"/>
        </authorList>
    </citation>
    <scope>IDENTIFICATION</scope>
</reference>
<dbReference type="GO" id="GO:0005524">
    <property type="term" value="F:ATP binding"/>
    <property type="evidence" value="ECO:0007669"/>
    <property type="project" value="UniProtKB-UniRule"/>
</dbReference>